<proteinExistence type="predicted"/>
<dbReference type="RefSeq" id="WP_013490548.1">
    <property type="nucleotide sequence ID" value="NC_014829.1"/>
</dbReference>
<accession>E6TWF5</accession>
<gene>
    <name evidence="2" type="ordered locus">Bcell_3986</name>
</gene>
<reference evidence="2 3" key="1">
    <citation type="submission" date="2010-12" db="EMBL/GenBank/DDBJ databases">
        <title>Complete sequence of Bacillus cellulosilyticus DSM 2522.</title>
        <authorList>
            <consortium name="US DOE Joint Genome Institute"/>
            <person name="Lucas S."/>
            <person name="Copeland A."/>
            <person name="Lapidus A."/>
            <person name="Cheng J.-F."/>
            <person name="Bruce D."/>
            <person name="Goodwin L."/>
            <person name="Pitluck S."/>
            <person name="Chertkov O."/>
            <person name="Detter J.C."/>
            <person name="Han C."/>
            <person name="Tapia R."/>
            <person name="Land M."/>
            <person name="Hauser L."/>
            <person name="Jeffries C."/>
            <person name="Kyrpides N."/>
            <person name="Ivanova N."/>
            <person name="Mikhailova N."/>
            <person name="Brumm P."/>
            <person name="Mead D."/>
            <person name="Woyke T."/>
        </authorList>
    </citation>
    <scope>NUCLEOTIDE SEQUENCE [LARGE SCALE GENOMIC DNA]</scope>
    <source>
        <strain evidence="3">ATCC 21833 / DSM 2522 / FERM P-1141 / JCM 9156 / N-4</strain>
    </source>
</reference>
<dbReference type="eggNOG" id="ENOG5033Z8Z">
    <property type="taxonomic scope" value="Bacteria"/>
</dbReference>
<name>E6TWF5_EVAC2</name>
<feature type="chain" id="PRO_5003209743" evidence="1">
    <location>
        <begin position="25"/>
        <end position="246"/>
    </location>
</feature>
<keyword evidence="1" id="KW-0732">Signal</keyword>
<evidence type="ECO:0000256" key="1">
    <source>
        <dbReference type="SAM" id="SignalP"/>
    </source>
</evidence>
<dbReference type="EMBL" id="CP002394">
    <property type="protein sequence ID" value="ADU32218.1"/>
    <property type="molecule type" value="Genomic_DNA"/>
</dbReference>
<evidence type="ECO:0000313" key="3">
    <source>
        <dbReference type="Proteomes" id="UP000001401"/>
    </source>
</evidence>
<dbReference type="Proteomes" id="UP000001401">
    <property type="component" value="Chromosome"/>
</dbReference>
<keyword evidence="3" id="KW-1185">Reference proteome</keyword>
<dbReference type="KEGG" id="bco:Bcell_3986"/>
<dbReference type="HOGENOM" id="CLU_096341_0_0_9"/>
<dbReference type="OrthoDB" id="2595720at2"/>
<organism evidence="2 3">
    <name type="scientific">Evansella cellulosilytica (strain ATCC 21833 / DSM 2522 / FERM P-1141 / JCM 9156 / N-4)</name>
    <name type="common">Bacillus cellulosilyticus</name>
    <dbReference type="NCBI Taxonomy" id="649639"/>
    <lineage>
        <taxon>Bacteria</taxon>
        <taxon>Bacillati</taxon>
        <taxon>Bacillota</taxon>
        <taxon>Bacilli</taxon>
        <taxon>Bacillales</taxon>
        <taxon>Bacillaceae</taxon>
        <taxon>Evansella</taxon>
    </lineage>
</organism>
<protein>
    <submittedName>
        <fullName evidence="2">Uncharacterized protein</fullName>
    </submittedName>
</protein>
<feature type="signal peptide" evidence="1">
    <location>
        <begin position="1"/>
        <end position="24"/>
    </location>
</feature>
<dbReference type="AlphaFoldDB" id="E6TWF5"/>
<evidence type="ECO:0000313" key="2">
    <source>
        <dbReference type="EMBL" id="ADU32218.1"/>
    </source>
</evidence>
<sequence length="246" mass="27719" precursor="true">MLKKLHIVFLLAFMVGALPMEASAEDKNIAREFMISFIEGKEESPYDTYLADGVVVPEIREHTRVKGYSSLSSPLKNTKVVIGYFEDDLADDRMAFIWELTVEDDKITNIRVVHDGSNPMINEEKTVKEYEELNGTSILVPSDLPFTITHVDGAVNDDQLEITYKNGLLNDLLSINVGPKTYDIDNYSGDGYESLHLSDGTKVLFYSGEAASEQQLIFQKSNLQYTIRLNTHSSETYDIIKVVESM</sequence>